<dbReference type="Pfam" id="PF05845">
    <property type="entry name" value="PhnH"/>
    <property type="match status" value="1"/>
</dbReference>
<sequence>MESALQSRAIQEASALCRPFEDPVGDASRMFRAFLTAMSHPGRVVAAFGPGDYPEPLGTTGFGAALTLLDADTPVYLSPQIGTARTLANLRFHCGCPIVDEPAAASFAFMTMAEAETVLPKLSVGTPDYPDRSATALILGGGFTNNDTVRLTGPGIYKYKTLGMNAPQGFWTHLQCNADRYPLGFDTVFIAEGEIVGLPRSTRIDPTITAEEC</sequence>
<evidence type="ECO:0000313" key="1">
    <source>
        <dbReference type="EMBL" id="RVU35156.1"/>
    </source>
</evidence>
<dbReference type="EMBL" id="SADE01000003">
    <property type="protein sequence ID" value="RVU35156.1"/>
    <property type="molecule type" value="Genomic_DNA"/>
</dbReference>
<dbReference type="AlphaFoldDB" id="A0A437QKX7"/>
<accession>A0A437QKX7</accession>
<name>A0A437QKX7_9PROT</name>
<dbReference type="RefSeq" id="WP_127767477.1">
    <property type="nucleotide sequence ID" value="NZ_SADE01000003.1"/>
</dbReference>
<proteinExistence type="predicted"/>
<dbReference type="GO" id="GO:0019634">
    <property type="term" value="P:organic phosphonate metabolic process"/>
    <property type="evidence" value="ECO:0007669"/>
    <property type="project" value="InterPro"/>
</dbReference>
<dbReference type="InterPro" id="IPR008772">
    <property type="entry name" value="Phosphonate_metab_PhnH"/>
</dbReference>
<keyword evidence="2" id="KW-1185">Reference proteome</keyword>
<organism evidence="1 2">
    <name type="scientific">Hwanghaeella grinnelliae</name>
    <dbReference type="NCBI Taxonomy" id="2500179"/>
    <lineage>
        <taxon>Bacteria</taxon>
        <taxon>Pseudomonadati</taxon>
        <taxon>Pseudomonadota</taxon>
        <taxon>Alphaproteobacteria</taxon>
        <taxon>Rhodospirillales</taxon>
        <taxon>Rhodospirillaceae</taxon>
        <taxon>Hwanghaeella</taxon>
    </lineage>
</organism>
<dbReference type="Proteomes" id="UP000287447">
    <property type="component" value="Unassembled WGS sequence"/>
</dbReference>
<reference evidence="2" key="1">
    <citation type="submission" date="2019-01" db="EMBL/GenBank/DDBJ databases">
        <title>Gri0909 isolated from a small marine red alga.</title>
        <authorList>
            <person name="Kim J."/>
            <person name="Jeong S.E."/>
            <person name="Jeon C.O."/>
        </authorList>
    </citation>
    <scope>NUCLEOTIDE SEQUENCE [LARGE SCALE GENOMIC DNA]</scope>
    <source>
        <strain evidence="2">Gri0909</strain>
    </source>
</reference>
<dbReference type="OrthoDB" id="9814509at2"/>
<dbReference type="PIRSF" id="PIRSF020680">
    <property type="entry name" value="PhnH"/>
    <property type="match status" value="1"/>
</dbReference>
<dbReference type="NCBIfam" id="TIGR03292">
    <property type="entry name" value="PhnH_redo"/>
    <property type="match status" value="1"/>
</dbReference>
<comment type="caution">
    <text evidence="1">The sequence shown here is derived from an EMBL/GenBank/DDBJ whole genome shotgun (WGS) entry which is preliminary data.</text>
</comment>
<dbReference type="InterPro" id="IPR038058">
    <property type="entry name" value="PhnH-like_sp"/>
</dbReference>
<protein>
    <submittedName>
        <fullName evidence="1">Phosphonate C-P lyase system protein PhnH</fullName>
    </submittedName>
</protein>
<dbReference type="SUPFAM" id="SSF159709">
    <property type="entry name" value="PhnH-like"/>
    <property type="match status" value="1"/>
</dbReference>
<keyword evidence="1" id="KW-0456">Lyase</keyword>
<dbReference type="Gene3D" id="3.40.50.11310">
    <property type="entry name" value="Bacterial phosphonate metabolism protein PhnH"/>
    <property type="match status" value="1"/>
</dbReference>
<dbReference type="GO" id="GO:0016829">
    <property type="term" value="F:lyase activity"/>
    <property type="evidence" value="ECO:0007669"/>
    <property type="project" value="UniProtKB-KW"/>
</dbReference>
<gene>
    <name evidence="1" type="primary">phnH</name>
    <name evidence="1" type="ORF">EOI86_20260</name>
</gene>
<evidence type="ECO:0000313" key="2">
    <source>
        <dbReference type="Proteomes" id="UP000287447"/>
    </source>
</evidence>